<keyword evidence="4" id="KW-0732">Signal</keyword>
<evidence type="ECO:0000256" key="6">
    <source>
        <dbReference type="ARBA" id="ARBA00023180"/>
    </source>
</evidence>
<dbReference type="InterPro" id="IPR017853">
    <property type="entry name" value="GH"/>
</dbReference>
<gene>
    <name evidence="10" type="ORF">PECM_000856</name>
</gene>
<keyword evidence="5" id="KW-0378">Hydrolase</keyword>
<keyword evidence="3" id="KW-0964">Secreted</keyword>
<keyword evidence="7" id="KW-0119">Carbohydrate metabolism</keyword>
<keyword evidence="9" id="KW-0624">Polysaccharide degradation</keyword>
<keyword evidence="11" id="KW-1185">Reference proteome</keyword>
<dbReference type="InterPro" id="IPR050386">
    <property type="entry name" value="Glycosyl_hydrolase_5"/>
</dbReference>
<organism evidence="10 11">
    <name type="scientific">Penicillium ucsense</name>
    <dbReference type="NCBI Taxonomy" id="2839758"/>
    <lineage>
        <taxon>Eukaryota</taxon>
        <taxon>Fungi</taxon>
        <taxon>Dikarya</taxon>
        <taxon>Ascomycota</taxon>
        <taxon>Pezizomycotina</taxon>
        <taxon>Eurotiomycetes</taxon>
        <taxon>Eurotiomycetidae</taxon>
        <taxon>Eurotiales</taxon>
        <taxon>Aspergillaceae</taxon>
        <taxon>Penicillium</taxon>
    </lineage>
</organism>
<evidence type="ECO:0000313" key="11">
    <source>
        <dbReference type="Proteomes" id="UP000631181"/>
    </source>
</evidence>
<evidence type="ECO:0000256" key="3">
    <source>
        <dbReference type="ARBA" id="ARBA00022525"/>
    </source>
</evidence>
<evidence type="ECO:0000256" key="4">
    <source>
        <dbReference type="ARBA" id="ARBA00022729"/>
    </source>
</evidence>
<comment type="similarity">
    <text evidence="2">Belongs to the glycosyl hydrolase 5 (cellulase A) family.</text>
</comment>
<keyword evidence="6" id="KW-0325">Glycoprotein</keyword>
<accession>A0A8J8VZG1</accession>
<dbReference type="AlphaFoldDB" id="A0A8J8VZG1"/>
<evidence type="ECO:0000256" key="8">
    <source>
        <dbReference type="ARBA" id="ARBA00023295"/>
    </source>
</evidence>
<sequence>MARSGLPRQKVTGEDLASEVSLVFFTAGVGRNRPVYLHIPSFGVVCSGLVVDSMGRWSESAWTEMGCGSQASGSDCVMALGQDDAANSAFYKHRARWLTQYDIHEMVSYGLSRIRVPGDFWLREDVVDAPSEHYLQGGLKYIRKVCDGSTLAMLRHTSSWTVLHGASGAQIAQNAFTGQRAPQARFYNDNQYQSALNFLEWMMGVDSFGQRISQRCPMRQNYLYYPKAFERIHVNETSAGIDKNDYLHIVIQMMDQLWGSEDPTQYIKDLYSAAYDDHRCLRWGTNIQASHDSYIHTFCNNRRDSKTPSLVGEWSLVVADDAEKTSDWNPSTQTDFYSSDYYRWSY</sequence>
<evidence type="ECO:0000256" key="7">
    <source>
        <dbReference type="ARBA" id="ARBA00023277"/>
    </source>
</evidence>
<protein>
    <submittedName>
        <fullName evidence="10">Glucan endo-1,6-beta-glucosidase</fullName>
    </submittedName>
</protein>
<evidence type="ECO:0000256" key="9">
    <source>
        <dbReference type="ARBA" id="ARBA00023326"/>
    </source>
</evidence>
<dbReference type="PANTHER" id="PTHR31297">
    <property type="entry name" value="GLUCAN ENDO-1,6-BETA-GLUCOSIDASE B"/>
    <property type="match status" value="1"/>
</dbReference>
<evidence type="ECO:0000256" key="1">
    <source>
        <dbReference type="ARBA" id="ARBA00004613"/>
    </source>
</evidence>
<dbReference type="PANTHER" id="PTHR31297:SF39">
    <property type="entry name" value="GLUCAN ENDO-1,6-BETA-GLUCOSIDASE B"/>
    <property type="match status" value="1"/>
</dbReference>
<dbReference type="SUPFAM" id="SSF51445">
    <property type="entry name" value="(Trans)glycosidases"/>
    <property type="match status" value="1"/>
</dbReference>
<evidence type="ECO:0000256" key="5">
    <source>
        <dbReference type="ARBA" id="ARBA00022801"/>
    </source>
</evidence>
<comment type="caution">
    <text evidence="10">The sequence shown here is derived from an EMBL/GenBank/DDBJ whole genome shotgun (WGS) entry which is preliminary data.</text>
</comment>
<keyword evidence="8" id="KW-0326">Glycosidase</keyword>
<evidence type="ECO:0000256" key="2">
    <source>
        <dbReference type="ARBA" id="ARBA00005641"/>
    </source>
</evidence>
<comment type="subcellular location">
    <subcellularLocation>
        <location evidence="1">Secreted</location>
    </subcellularLocation>
</comment>
<dbReference type="Proteomes" id="UP000631181">
    <property type="component" value="Unassembled WGS sequence"/>
</dbReference>
<dbReference type="GO" id="GO:0005576">
    <property type="term" value="C:extracellular region"/>
    <property type="evidence" value="ECO:0007669"/>
    <property type="project" value="UniProtKB-SubCell"/>
</dbReference>
<dbReference type="OrthoDB" id="1887033at2759"/>
<reference evidence="10" key="1">
    <citation type="journal article" date="2020" name="Front. Microbiol.">
        <title>Gene regulatory networks of Penicillium echinulatum 2HH and Penicillium oxalicum 114-2 inferred by a computational biology approach.</title>
        <authorList>
            <person name="Lenz A.R."/>
            <person name="Galan-Vasquez E."/>
            <person name="Balbinot E."/>
            <person name="De Abreu F.P."/>
            <person name="De Oliveira N.S."/>
            <person name="Da Rosa L.O."/>
            <person name="De Avila E Silva S."/>
            <person name="Camassola M."/>
            <person name="Dillon A.J.P."/>
            <person name="Perez-Rueda E."/>
        </authorList>
    </citation>
    <scope>NUCLEOTIDE SEQUENCE</scope>
    <source>
        <strain evidence="10">S1M29</strain>
    </source>
</reference>
<dbReference type="GO" id="GO:0004338">
    <property type="term" value="F:glucan exo-1,3-beta-glucosidase activity"/>
    <property type="evidence" value="ECO:0007669"/>
    <property type="project" value="TreeGrafter"/>
</dbReference>
<dbReference type="GO" id="GO:0009986">
    <property type="term" value="C:cell surface"/>
    <property type="evidence" value="ECO:0007669"/>
    <property type="project" value="TreeGrafter"/>
</dbReference>
<proteinExistence type="inferred from homology"/>
<name>A0A8J8VZG1_9EURO</name>
<evidence type="ECO:0000313" key="10">
    <source>
        <dbReference type="EMBL" id="KAF7713632.1"/>
    </source>
</evidence>
<dbReference type="Gene3D" id="3.20.20.80">
    <property type="entry name" value="Glycosidases"/>
    <property type="match status" value="1"/>
</dbReference>
<dbReference type="GO" id="GO:0009251">
    <property type="term" value="P:glucan catabolic process"/>
    <property type="evidence" value="ECO:0007669"/>
    <property type="project" value="TreeGrafter"/>
</dbReference>
<dbReference type="EMBL" id="WIWV01000111">
    <property type="protein sequence ID" value="KAF7713632.1"/>
    <property type="molecule type" value="Genomic_DNA"/>
</dbReference>